<name>A0ABP7FLW0_9MICO</name>
<dbReference type="InterPro" id="IPR036188">
    <property type="entry name" value="FAD/NAD-bd_sf"/>
</dbReference>
<dbReference type="Pfam" id="PF01494">
    <property type="entry name" value="FAD_binding_3"/>
    <property type="match status" value="1"/>
</dbReference>
<keyword evidence="1" id="KW-0560">Oxidoreductase</keyword>
<dbReference type="InterPro" id="IPR002938">
    <property type="entry name" value="FAD-bd"/>
</dbReference>
<protein>
    <recommendedName>
        <fullName evidence="3">FAD-binding domain-containing protein</fullName>
    </recommendedName>
</protein>
<dbReference type="Gene3D" id="3.30.70.2450">
    <property type="match status" value="1"/>
</dbReference>
<dbReference type="PRINTS" id="PR00420">
    <property type="entry name" value="RNGMNOXGNASE"/>
</dbReference>
<sequence>MSTTVDARVAIVGGGPVGMVAALGLHQRGVPVIVLESEPDRIRSEWRGSTLHPPTLEIFDELGIAEPILATGVRLEKMVYRDLELSGEAAFRYDVISDLTRFPFRLQYEQYKVIRHLKDALVAEGVPVLYEHAMTSFAEDEGAVSITVDDGATEKVIRAEWMVAADGAHSIARKALGLDFPGFTYPTQSLVVATPLDLGAYVDDLPPVSYWSGPRGRVSVIRTPDIWRLAITTDLGVDEEYEYTGDNPHPSFIDGMRLLLHGAVDPFSIELKQHQFYRSHQRLADRFRVGRVLFAGDAVHLASTTGGMGLNSGVHDAHQLALAFEQEDLESALNAYATGRRLVSEMLVQPMTTDNRAGTDLLDPRYRQARLEELRSQAGDLVLEKEHIYRAAMLGAAGLEFST</sequence>
<accession>A0ABP7FLW0</accession>
<dbReference type="EMBL" id="BAABAE010000003">
    <property type="protein sequence ID" value="GAA3739060.1"/>
    <property type="molecule type" value="Genomic_DNA"/>
</dbReference>
<evidence type="ECO:0000313" key="4">
    <source>
        <dbReference type="EMBL" id="GAA3739060.1"/>
    </source>
</evidence>
<dbReference type="SUPFAM" id="SSF51905">
    <property type="entry name" value="FAD/NAD(P)-binding domain"/>
    <property type="match status" value="1"/>
</dbReference>
<proteinExistence type="predicted"/>
<evidence type="ECO:0000313" key="5">
    <source>
        <dbReference type="Proteomes" id="UP001501004"/>
    </source>
</evidence>
<dbReference type="RefSeq" id="WP_344754984.1">
    <property type="nucleotide sequence ID" value="NZ_BAABAE010000003.1"/>
</dbReference>
<keyword evidence="5" id="KW-1185">Reference proteome</keyword>
<organism evidence="4 5">
    <name type="scientific">Leifsonella bigeumensis</name>
    <dbReference type="NCBI Taxonomy" id="433643"/>
    <lineage>
        <taxon>Bacteria</taxon>
        <taxon>Bacillati</taxon>
        <taxon>Actinomycetota</taxon>
        <taxon>Actinomycetes</taxon>
        <taxon>Micrococcales</taxon>
        <taxon>Microbacteriaceae</taxon>
        <taxon>Leifsonella</taxon>
    </lineage>
</organism>
<comment type="caution">
    <text evidence="4">The sequence shown here is derived from an EMBL/GenBank/DDBJ whole genome shotgun (WGS) entry which is preliminary data.</text>
</comment>
<evidence type="ECO:0000256" key="1">
    <source>
        <dbReference type="ARBA" id="ARBA00023002"/>
    </source>
</evidence>
<dbReference type="PANTHER" id="PTHR43476:SF4">
    <property type="entry name" value="BLR0106 PROTEIN"/>
    <property type="match status" value="1"/>
</dbReference>
<dbReference type="InterPro" id="IPR050631">
    <property type="entry name" value="PheA/TfdB_FAD_monoxygenase"/>
</dbReference>
<evidence type="ECO:0000259" key="3">
    <source>
        <dbReference type="Pfam" id="PF01494"/>
    </source>
</evidence>
<feature type="domain" description="FAD-binding" evidence="3">
    <location>
        <begin position="7"/>
        <end position="349"/>
    </location>
</feature>
<dbReference type="Proteomes" id="UP001501004">
    <property type="component" value="Unassembled WGS sequence"/>
</dbReference>
<gene>
    <name evidence="4" type="ORF">GCM10022239_13260</name>
</gene>
<reference evidence="5" key="1">
    <citation type="journal article" date="2019" name="Int. J. Syst. Evol. Microbiol.">
        <title>The Global Catalogue of Microorganisms (GCM) 10K type strain sequencing project: providing services to taxonomists for standard genome sequencing and annotation.</title>
        <authorList>
            <consortium name="The Broad Institute Genomics Platform"/>
            <consortium name="The Broad Institute Genome Sequencing Center for Infectious Disease"/>
            <person name="Wu L."/>
            <person name="Ma J."/>
        </authorList>
    </citation>
    <scope>NUCLEOTIDE SEQUENCE [LARGE SCALE GENOMIC DNA]</scope>
    <source>
        <strain evidence="5">JCM 16949</strain>
    </source>
</reference>
<dbReference type="PANTHER" id="PTHR43476">
    <property type="entry name" value="3-(3-HYDROXY-PHENYL)PROPIONATE/3-HYDROXYCINNAMIC ACID HYDROXYLASE"/>
    <property type="match status" value="1"/>
</dbReference>
<evidence type="ECO:0000256" key="2">
    <source>
        <dbReference type="ARBA" id="ARBA00023027"/>
    </source>
</evidence>
<dbReference type="Gene3D" id="3.50.50.60">
    <property type="entry name" value="FAD/NAD(P)-binding domain"/>
    <property type="match status" value="1"/>
</dbReference>
<keyword evidence="2" id="KW-0520">NAD</keyword>